<evidence type="ECO:0000313" key="6">
    <source>
        <dbReference type="EMBL" id="QPT43576.1"/>
    </source>
</evidence>
<name>A0A7T3BX89_MORNO</name>
<evidence type="ECO:0000256" key="1">
    <source>
        <dbReference type="ARBA" id="ARBA00004167"/>
    </source>
</evidence>
<dbReference type="InterPro" id="IPR042217">
    <property type="entry name" value="T4SS_VirB10/TrbI"/>
</dbReference>
<dbReference type="Proteomes" id="UP000594834">
    <property type="component" value="Plasmid unnamed"/>
</dbReference>
<keyword evidence="5" id="KW-0472">Membrane</keyword>
<comment type="subcellular location">
    <subcellularLocation>
        <location evidence="1">Membrane</location>
        <topology evidence="1">Single-pass membrane protein</topology>
    </subcellularLocation>
</comment>
<evidence type="ECO:0000256" key="5">
    <source>
        <dbReference type="ARBA" id="ARBA00023136"/>
    </source>
</evidence>
<keyword evidence="7" id="KW-1185">Reference proteome</keyword>
<comment type="similarity">
    <text evidence="2">Belongs to the TrbI/VirB10 family.</text>
</comment>
<protein>
    <submittedName>
        <fullName evidence="6">TrbI/VirB10 family protein</fullName>
    </submittedName>
</protein>
<organism evidence="6 7">
    <name type="scientific">Moraxella nonliquefaciens</name>
    <dbReference type="NCBI Taxonomy" id="478"/>
    <lineage>
        <taxon>Bacteria</taxon>
        <taxon>Pseudomonadati</taxon>
        <taxon>Pseudomonadota</taxon>
        <taxon>Gammaproteobacteria</taxon>
        <taxon>Moraxellales</taxon>
        <taxon>Moraxellaceae</taxon>
        <taxon>Moraxella</taxon>
    </lineage>
</organism>
<sequence>MRSSNLANGTVNSRGDVSMMLLQGTTIPCVLKTRVDSTYQGFTICQVAKDVYSANGKVLLIERGSSVFGEQNIQMSQGKARVAILWGKIETPKICLST</sequence>
<dbReference type="EMBL" id="CP065727">
    <property type="protein sequence ID" value="QPT43576.1"/>
    <property type="molecule type" value="Genomic_DNA"/>
</dbReference>
<geneLocation type="plasmid" evidence="6 7">
    <name>unnamed</name>
</geneLocation>
<keyword evidence="4" id="KW-1133">Transmembrane helix</keyword>
<keyword evidence="6" id="KW-0614">Plasmid</keyword>
<evidence type="ECO:0000313" key="7">
    <source>
        <dbReference type="Proteomes" id="UP000594834"/>
    </source>
</evidence>
<dbReference type="CDD" id="cd16429">
    <property type="entry name" value="VirB10"/>
    <property type="match status" value="1"/>
</dbReference>
<reference evidence="6 7" key="1">
    <citation type="submission" date="2020-12" db="EMBL/GenBank/DDBJ databases">
        <title>FDA dAtabase for Regulatory Grade micrObial Sequences (FDA-ARGOS): Supporting development and validation of Infectious Disease Dx tests.</title>
        <authorList>
            <person name="Sproer C."/>
            <person name="Gronow S."/>
            <person name="Severitt S."/>
            <person name="Schroder I."/>
            <person name="Tallon L."/>
            <person name="Sadzewicz L."/>
            <person name="Zhao X."/>
            <person name="Boylan J."/>
            <person name="Ott S."/>
            <person name="Bowen H."/>
            <person name="Vavikolanu K."/>
            <person name="Mehta A."/>
            <person name="Aluvathingal J."/>
            <person name="Nadendla S."/>
            <person name="Lowell S."/>
            <person name="Myers T."/>
            <person name="Yan Y."/>
            <person name="Sichtig H."/>
        </authorList>
    </citation>
    <scope>NUCLEOTIDE SEQUENCE [LARGE SCALE GENOMIC DNA]</scope>
    <source>
        <strain evidence="6 7">FDAARGOS_869</strain>
        <plasmid evidence="6 7">unnamed</plasmid>
    </source>
</reference>
<keyword evidence="3" id="KW-0812">Transmembrane</keyword>
<dbReference type="Pfam" id="PF03743">
    <property type="entry name" value="TrbI"/>
    <property type="match status" value="1"/>
</dbReference>
<dbReference type="InterPro" id="IPR005498">
    <property type="entry name" value="T4SS_VirB10/TraB/TrbI"/>
</dbReference>
<proteinExistence type="inferred from homology"/>
<evidence type="ECO:0000256" key="2">
    <source>
        <dbReference type="ARBA" id="ARBA00010265"/>
    </source>
</evidence>
<gene>
    <name evidence="6" type="ORF">I6G26_00345</name>
</gene>
<evidence type="ECO:0000256" key="4">
    <source>
        <dbReference type="ARBA" id="ARBA00022989"/>
    </source>
</evidence>
<evidence type="ECO:0000256" key="3">
    <source>
        <dbReference type="ARBA" id="ARBA00022692"/>
    </source>
</evidence>
<dbReference type="Gene3D" id="2.40.128.260">
    <property type="entry name" value="Type IV secretion system, VirB10/TraB/TrbI"/>
    <property type="match status" value="1"/>
</dbReference>
<accession>A0A7T3BX89</accession>